<dbReference type="Gene3D" id="3.40.50.150">
    <property type="entry name" value="Vaccinia Virus protein VP39"/>
    <property type="match status" value="1"/>
</dbReference>
<accession>A0A0R2HCK9</accession>
<evidence type="ECO:0000313" key="5">
    <source>
        <dbReference type="Proteomes" id="UP000051841"/>
    </source>
</evidence>
<evidence type="ECO:0000256" key="1">
    <source>
        <dbReference type="ARBA" id="ARBA00022603"/>
    </source>
</evidence>
<dbReference type="Proteomes" id="UP000051841">
    <property type="component" value="Unassembled WGS sequence"/>
</dbReference>
<dbReference type="AlphaFoldDB" id="A0A0R2HCK9"/>
<gene>
    <name evidence="4" type="ORF">IV49_GL001276</name>
</gene>
<feature type="domain" description="Methyltransferase small" evidence="3">
    <location>
        <begin position="26"/>
        <end position="192"/>
    </location>
</feature>
<name>A0A0R2HCK9_9FIRM</name>
<dbReference type="InterPro" id="IPR007848">
    <property type="entry name" value="Small_mtfrase_dom"/>
</dbReference>
<evidence type="ECO:0000313" key="4">
    <source>
        <dbReference type="EMBL" id="KRN48085.1"/>
    </source>
</evidence>
<dbReference type="GO" id="GO:0008757">
    <property type="term" value="F:S-adenosylmethionine-dependent methyltransferase activity"/>
    <property type="evidence" value="ECO:0007669"/>
    <property type="project" value="InterPro"/>
</dbReference>
<organism evidence="4 5">
    <name type="scientific">Kandleria vitulina DSM 20405</name>
    <dbReference type="NCBI Taxonomy" id="1410657"/>
    <lineage>
        <taxon>Bacteria</taxon>
        <taxon>Bacillati</taxon>
        <taxon>Bacillota</taxon>
        <taxon>Erysipelotrichia</taxon>
        <taxon>Erysipelotrichales</taxon>
        <taxon>Coprobacillaceae</taxon>
        <taxon>Kandleria</taxon>
    </lineage>
</organism>
<comment type="caution">
    <text evidence="4">The sequence shown here is derived from an EMBL/GenBank/DDBJ whole genome shotgun (WGS) entry which is preliminary data.</text>
</comment>
<reference evidence="4 5" key="1">
    <citation type="journal article" date="2015" name="Genome Announc.">
        <title>Expanding the biotechnology potential of lactobacilli through comparative genomics of 213 strains and associated genera.</title>
        <authorList>
            <person name="Sun Z."/>
            <person name="Harris H.M."/>
            <person name="McCann A."/>
            <person name="Guo C."/>
            <person name="Argimon S."/>
            <person name="Zhang W."/>
            <person name="Yang X."/>
            <person name="Jeffery I.B."/>
            <person name="Cooney J.C."/>
            <person name="Kagawa T.F."/>
            <person name="Liu W."/>
            <person name="Song Y."/>
            <person name="Salvetti E."/>
            <person name="Wrobel A."/>
            <person name="Rasinkangas P."/>
            <person name="Parkhill J."/>
            <person name="Rea M.C."/>
            <person name="O'Sullivan O."/>
            <person name="Ritari J."/>
            <person name="Douillard F.P."/>
            <person name="Paul Ross R."/>
            <person name="Yang R."/>
            <person name="Briner A.E."/>
            <person name="Felis G.E."/>
            <person name="de Vos W.M."/>
            <person name="Barrangou R."/>
            <person name="Klaenhammer T.R."/>
            <person name="Caufield P.W."/>
            <person name="Cui Y."/>
            <person name="Zhang H."/>
            <person name="O'Toole P.W."/>
        </authorList>
    </citation>
    <scope>NUCLEOTIDE SEQUENCE [LARGE SCALE GENOMIC DNA]</scope>
    <source>
        <strain evidence="4 5">DSM 20405</strain>
    </source>
</reference>
<dbReference type="Pfam" id="PF05175">
    <property type="entry name" value="MTS"/>
    <property type="match status" value="1"/>
</dbReference>
<dbReference type="InterPro" id="IPR046977">
    <property type="entry name" value="RsmC/RlmG"/>
</dbReference>
<keyword evidence="5" id="KW-1185">Reference proteome</keyword>
<dbReference type="RefSeq" id="WP_031590162.1">
    <property type="nucleotide sequence ID" value="NZ_JQBL01000031.1"/>
</dbReference>
<proteinExistence type="predicted"/>
<dbReference type="PRINTS" id="PR00507">
    <property type="entry name" value="N12N6MTFRASE"/>
</dbReference>
<dbReference type="InterPro" id="IPR029063">
    <property type="entry name" value="SAM-dependent_MTases_sf"/>
</dbReference>
<keyword evidence="2" id="KW-0808">Transferase</keyword>
<dbReference type="PATRIC" id="fig|1410657.5.peg.1317"/>
<dbReference type="SUPFAM" id="SSF53335">
    <property type="entry name" value="S-adenosyl-L-methionine-dependent methyltransferases"/>
    <property type="match status" value="1"/>
</dbReference>
<dbReference type="PANTHER" id="PTHR47816">
    <property type="entry name" value="RIBOSOMAL RNA SMALL SUBUNIT METHYLTRANSFERASE C"/>
    <property type="match status" value="1"/>
</dbReference>
<sequence length="195" mass="22017">MGHYFTNDQLESKPTRFTFQYHGHELIFNSDSGVFSKTFIDYGSRVLLDAVEIKDAQTLLDLGCGYGTLGITLKALNPQLHVTMVDVNRRAISLAKENITCNNLDNIYVYESNIYENVEGTFDMILSNPPIRAGKKVVHTILEEAYDHLNEGGRLVVVIRKKQGAPSAKAKMEEVFGNCEILKKDKGYYILQSYK</sequence>
<dbReference type="PANTHER" id="PTHR47816:SF4">
    <property type="entry name" value="RIBOSOMAL RNA SMALL SUBUNIT METHYLTRANSFERASE C"/>
    <property type="match status" value="1"/>
</dbReference>
<evidence type="ECO:0000256" key="2">
    <source>
        <dbReference type="ARBA" id="ARBA00022679"/>
    </source>
</evidence>
<evidence type="ECO:0000259" key="3">
    <source>
        <dbReference type="Pfam" id="PF05175"/>
    </source>
</evidence>
<dbReference type="GO" id="GO:0032259">
    <property type="term" value="P:methylation"/>
    <property type="evidence" value="ECO:0007669"/>
    <property type="project" value="UniProtKB-KW"/>
</dbReference>
<keyword evidence="1" id="KW-0489">Methyltransferase</keyword>
<dbReference type="EMBL" id="JQBL01000031">
    <property type="protein sequence ID" value="KRN48085.1"/>
    <property type="molecule type" value="Genomic_DNA"/>
</dbReference>
<dbReference type="CDD" id="cd02440">
    <property type="entry name" value="AdoMet_MTases"/>
    <property type="match status" value="1"/>
</dbReference>
<protein>
    <recommendedName>
        <fullName evidence="3">Methyltransferase small domain-containing protein</fullName>
    </recommendedName>
</protein>